<evidence type="ECO:0000256" key="6">
    <source>
        <dbReference type="ARBA" id="ARBA00022741"/>
    </source>
</evidence>
<accession>A0A508YRJ2</accession>
<comment type="similarity">
    <text evidence="1">Belongs to the carbohydrate kinase pfkB family.</text>
</comment>
<evidence type="ECO:0000256" key="1">
    <source>
        <dbReference type="ARBA" id="ARBA00005380"/>
    </source>
</evidence>
<dbReference type="InterPro" id="IPR002173">
    <property type="entry name" value="Carboh/pur_kinase_PfkB_CS"/>
</dbReference>
<reference evidence="14 17" key="2">
    <citation type="submission" date="2020-07" db="EMBL/GenBank/DDBJ databases">
        <title>Organ Donor 1.</title>
        <authorList>
            <person name="Marsh A.J."/>
            <person name="Azcarate-Peril M.A."/>
        </authorList>
    </citation>
    <scope>NUCLEOTIDE SEQUENCE [LARGE SCALE GENOMIC DNA]</scope>
    <source>
        <strain evidence="14 17">AMC0712</strain>
    </source>
</reference>
<keyword evidence="7 12" id="KW-0418">Kinase</keyword>
<keyword evidence="8 12" id="KW-0067">ATP-binding</keyword>
<dbReference type="RefSeq" id="WP_005691419.1">
    <property type="nucleotide sequence ID" value="NZ_CABFNI010000008.1"/>
</dbReference>
<dbReference type="InterPro" id="IPR011611">
    <property type="entry name" value="PfkB_dom"/>
</dbReference>
<sequence>MPNHVVVIGSINVDAILHIQRLPQPGETIQMDAFSKAAGGKGANQAVAAARSGAKTSFIGRVGNDANAAFMRGELVKNQIDTQYVATTADTETGQAYILLQASGQNSIIIQHGANFELTPADVQRATGLIQSADFVVAELETPVAATAEAFKIAKAADKVTILNPAPAQKDLPEALLKNVDLIAPNETESELITGIPVTDEASMRQSAAYYHQLGIRGVVITLGSKGSFISLNGQATLVPAFKVKAVDTTAAGDTFIGALVSNLQPDLGNIVDAATYASMASSFTVQKLGAFPSIPMGDEVRAGLAKVKMGPA</sequence>
<dbReference type="PANTHER" id="PTHR10584">
    <property type="entry name" value="SUGAR KINASE"/>
    <property type="match status" value="1"/>
</dbReference>
<comment type="subunit">
    <text evidence="12">Homodimer.</text>
</comment>
<feature type="binding site" evidence="12">
    <location>
        <position position="248"/>
    </location>
    <ligand>
        <name>K(+)</name>
        <dbReference type="ChEBI" id="CHEBI:29103"/>
    </ligand>
</feature>
<dbReference type="Proteomes" id="UP000552935">
    <property type="component" value="Unassembled WGS sequence"/>
</dbReference>
<feature type="binding site" evidence="12">
    <location>
        <position position="186"/>
    </location>
    <ligand>
        <name>ATP</name>
        <dbReference type="ChEBI" id="CHEBI:30616"/>
    </ligand>
</feature>
<feature type="binding site" evidence="12">
    <location>
        <begin position="253"/>
        <end position="254"/>
    </location>
    <ligand>
        <name>ATP</name>
        <dbReference type="ChEBI" id="CHEBI:30616"/>
    </ligand>
</feature>
<feature type="binding site" evidence="12">
    <location>
        <position position="285"/>
    </location>
    <ligand>
        <name>K(+)</name>
        <dbReference type="ChEBI" id="CHEBI:29103"/>
    </ligand>
</feature>
<evidence type="ECO:0000313" key="16">
    <source>
        <dbReference type="Proteomes" id="UP000307517"/>
    </source>
</evidence>
<keyword evidence="4 12" id="KW-0808">Transferase</keyword>
<dbReference type="InterPro" id="IPR002139">
    <property type="entry name" value="Ribo/fructo_kinase"/>
</dbReference>
<dbReference type="PRINTS" id="PR00990">
    <property type="entry name" value="RIBOKINASE"/>
</dbReference>
<dbReference type="InterPro" id="IPR029056">
    <property type="entry name" value="Ribokinase-like"/>
</dbReference>
<dbReference type="GO" id="GO:0005524">
    <property type="term" value="F:ATP binding"/>
    <property type="evidence" value="ECO:0007669"/>
    <property type="project" value="UniProtKB-UniRule"/>
</dbReference>
<feature type="binding site" evidence="12">
    <location>
        <begin position="222"/>
        <end position="227"/>
    </location>
    <ligand>
        <name>ATP</name>
        <dbReference type="ChEBI" id="CHEBI:30616"/>
    </ligand>
</feature>
<keyword evidence="9 12" id="KW-0460">Magnesium</keyword>
<evidence type="ECO:0000256" key="4">
    <source>
        <dbReference type="ARBA" id="ARBA00022679"/>
    </source>
</evidence>
<keyword evidence="11 12" id="KW-0119">Carbohydrate metabolism</keyword>
<dbReference type="NCBIfam" id="TIGR02152">
    <property type="entry name" value="D_ribokin_bact"/>
    <property type="match status" value="1"/>
</dbReference>
<feature type="binding site" evidence="12">
    <location>
        <position position="294"/>
    </location>
    <ligand>
        <name>K(+)</name>
        <dbReference type="ChEBI" id="CHEBI:29103"/>
    </ligand>
</feature>
<feature type="binding site" evidence="12">
    <location>
        <position position="141"/>
    </location>
    <ligand>
        <name>substrate</name>
    </ligand>
</feature>
<keyword evidence="6 12" id="KW-0547">Nucleotide-binding</keyword>
<dbReference type="SUPFAM" id="SSF53613">
    <property type="entry name" value="Ribokinase-like"/>
    <property type="match status" value="1"/>
</dbReference>
<keyword evidence="5 12" id="KW-0479">Metal-binding</keyword>
<evidence type="ECO:0000256" key="9">
    <source>
        <dbReference type="ARBA" id="ARBA00022842"/>
    </source>
</evidence>
<feature type="binding site" evidence="12">
    <location>
        <position position="250"/>
    </location>
    <ligand>
        <name>K(+)</name>
        <dbReference type="ChEBI" id="CHEBI:29103"/>
    </ligand>
</feature>
<evidence type="ECO:0000313" key="17">
    <source>
        <dbReference type="Proteomes" id="UP000552935"/>
    </source>
</evidence>
<dbReference type="UniPathway" id="UPA00916">
    <property type="reaction ID" value="UER00889"/>
</dbReference>
<evidence type="ECO:0000256" key="2">
    <source>
        <dbReference type="ARBA" id="ARBA00012035"/>
    </source>
</evidence>
<evidence type="ECO:0000256" key="8">
    <source>
        <dbReference type="ARBA" id="ARBA00022840"/>
    </source>
</evidence>
<dbReference type="AlphaFoldDB" id="A0A508YRJ2"/>
<feature type="binding site" evidence="12">
    <location>
        <position position="254"/>
    </location>
    <ligand>
        <name>substrate</name>
    </ligand>
</feature>
<dbReference type="PANTHER" id="PTHR10584:SF166">
    <property type="entry name" value="RIBOKINASE"/>
    <property type="match status" value="1"/>
</dbReference>
<organism evidence="14 17">
    <name type="scientific">Lacticaseibacillus rhamnosus</name>
    <name type="common">Lactobacillus rhamnosus</name>
    <dbReference type="NCBI Taxonomy" id="47715"/>
    <lineage>
        <taxon>Bacteria</taxon>
        <taxon>Bacillati</taxon>
        <taxon>Bacillota</taxon>
        <taxon>Bacilli</taxon>
        <taxon>Lactobacillales</taxon>
        <taxon>Lactobacillaceae</taxon>
        <taxon>Lacticaseibacillus</taxon>
    </lineage>
</organism>
<dbReference type="Pfam" id="PF00294">
    <property type="entry name" value="PfkB"/>
    <property type="match status" value="1"/>
</dbReference>
<dbReference type="GO" id="GO:0046872">
    <property type="term" value="F:metal ion binding"/>
    <property type="evidence" value="ECO:0007669"/>
    <property type="project" value="UniProtKB-KW"/>
</dbReference>
<dbReference type="GO" id="GO:0005829">
    <property type="term" value="C:cytosol"/>
    <property type="evidence" value="ECO:0007669"/>
    <property type="project" value="TreeGrafter"/>
</dbReference>
<dbReference type="EMBL" id="SSHM01000001">
    <property type="protein sequence ID" value="THC81263.1"/>
    <property type="molecule type" value="Genomic_DNA"/>
</dbReference>
<dbReference type="EMBL" id="JACCKI010000003">
    <property type="protein sequence ID" value="NZA04565.1"/>
    <property type="molecule type" value="Genomic_DNA"/>
</dbReference>
<gene>
    <name evidence="12 14" type="primary">rbsK</name>
    <name evidence="15" type="ORF">E6L36_13350</name>
    <name evidence="14" type="ORF">H0N82_05460</name>
</gene>
<evidence type="ECO:0000256" key="5">
    <source>
        <dbReference type="ARBA" id="ARBA00022723"/>
    </source>
</evidence>
<evidence type="ECO:0000259" key="13">
    <source>
        <dbReference type="Pfam" id="PF00294"/>
    </source>
</evidence>
<feature type="binding site" evidence="12">
    <location>
        <position position="290"/>
    </location>
    <ligand>
        <name>K(+)</name>
        <dbReference type="ChEBI" id="CHEBI:29103"/>
    </ligand>
</feature>
<comment type="function">
    <text evidence="12">Catalyzes the phosphorylation of ribose at O-5 in a reaction requiring ATP and magnesium. The resulting D-ribose-5-phosphate can then be used either for sythesis of nucleotides, histidine, and tryptophan, or as a component of the pentose phosphate pathway.</text>
</comment>
<comment type="caution">
    <text evidence="12">Lacks conserved residue(s) required for the propagation of feature annotation.</text>
</comment>
<evidence type="ECO:0000256" key="11">
    <source>
        <dbReference type="ARBA" id="ARBA00023277"/>
    </source>
</evidence>
<dbReference type="CDD" id="cd01174">
    <property type="entry name" value="ribokinase"/>
    <property type="match status" value="1"/>
</dbReference>
<evidence type="ECO:0000256" key="12">
    <source>
        <dbReference type="HAMAP-Rule" id="MF_01987"/>
    </source>
</evidence>
<dbReference type="HAMAP" id="MF_01987">
    <property type="entry name" value="Ribokinase"/>
    <property type="match status" value="1"/>
</dbReference>
<dbReference type="Gene3D" id="3.40.1190.20">
    <property type="match status" value="1"/>
</dbReference>
<comment type="subcellular location">
    <subcellularLocation>
        <location evidence="12">Cytoplasm</location>
    </subcellularLocation>
</comment>
<dbReference type="InterPro" id="IPR011877">
    <property type="entry name" value="Ribokinase"/>
</dbReference>
<evidence type="ECO:0000256" key="10">
    <source>
        <dbReference type="ARBA" id="ARBA00022958"/>
    </source>
</evidence>
<evidence type="ECO:0000256" key="7">
    <source>
        <dbReference type="ARBA" id="ARBA00022777"/>
    </source>
</evidence>
<reference evidence="15 16" key="1">
    <citation type="submission" date="2019-04" db="EMBL/GenBank/DDBJ databases">
        <title>Genome Announcement to Ensure Probiotic Safety of Lactobacillus rhamnosus UBLR-58.</title>
        <authorList>
            <person name="Sulthana A."/>
            <person name="Lakshmi S.G."/>
            <person name="Madempudi R.S."/>
        </authorList>
    </citation>
    <scope>NUCLEOTIDE SEQUENCE [LARGE SCALE GENOMIC DNA]</scope>
    <source>
        <strain evidence="15 16">UBLR-58</strain>
    </source>
</reference>
<dbReference type="GO" id="GO:0019303">
    <property type="term" value="P:D-ribose catabolic process"/>
    <property type="evidence" value="ECO:0007669"/>
    <property type="project" value="UniProtKB-UniRule"/>
</dbReference>
<feature type="binding site" evidence="12">
    <location>
        <position position="288"/>
    </location>
    <ligand>
        <name>K(+)</name>
        <dbReference type="ChEBI" id="CHEBI:29103"/>
    </ligand>
</feature>
<comment type="pathway">
    <text evidence="12">Carbohydrate metabolism; D-ribose degradation; D-ribose 5-phosphate from beta-D-ribopyranose: step 2/2.</text>
</comment>
<comment type="catalytic activity">
    <reaction evidence="12">
        <text>D-ribose + ATP = D-ribose 5-phosphate + ADP + H(+)</text>
        <dbReference type="Rhea" id="RHEA:13697"/>
        <dbReference type="ChEBI" id="CHEBI:15378"/>
        <dbReference type="ChEBI" id="CHEBI:30616"/>
        <dbReference type="ChEBI" id="CHEBI:47013"/>
        <dbReference type="ChEBI" id="CHEBI:78346"/>
        <dbReference type="ChEBI" id="CHEBI:456216"/>
        <dbReference type="EC" id="2.7.1.15"/>
    </reaction>
</comment>
<feature type="binding site" evidence="12">
    <location>
        <begin position="12"/>
        <end position="14"/>
    </location>
    <ligand>
        <name>substrate</name>
    </ligand>
</feature>
<dbReference type="Proteomes" id="UP000307517">
    <property type="component" value="Unassembled WGS sequence"/>
</dbReference>
<feature type="active site" description="Proton acceptor" evidence="12">
    <location>
        <position position="254"/>
    </location>
</feature>
<name>A0A508YRJ2_LACRH</name>
<comment type="similarity">
    <text evidence="12">Belongs to the carbohydrate kinase PfkB family. Ribokinase subfamily.</text>
</comment>
<keyword evidence="10 12" id="KW-0630">Potassium</keyword>
<dbReference type="PROSITE" id="PS00584">
    <property type="entry name" value="PFKB_KINASES_2"/>
    <property type="match status" value="1"/>
</dbReference>
<dbReference type="GO" id="GO:0004747">
    <property type="term" value="F:ribokinase activity"/>
    <property type="evidence" value="ECO:0007669"/>
    <property type="project" value="UniProtKB-UniRule"/>
</dbReference>
<evidence type="ECO:0000256" key="3">
    <source>
        <dbReference type="ARBA" id="ARBA00016943"/>
    </source>
</evidence>
<keyword evidence="12" id="KW-0963">Cytoplasm</keyword>
<feature type="binding site" evidence="12">
    <location>
        <begin position="40"/>
        <end position="44"/>
    </location>
    <ligand>
        <name>substrate</name>
    </ligand>
</feature>
<comment type="caution">
    <text evidence="14">The sequence shown here is derived from an EMBL/GenBank/DDBJ whole genome shotgun (WGS) entry which is preliminary data.</text>
</comment>
<comment type="cofactor">
    <cofactor evidence="12">
        <name>Mg(2+)</name>
        <dbReference type="ChEBI" id="CHEBI:18420"/>
    </cofactor>
    <text evidence="12">Requires a divalent cation, most likely magnesium in vivo, as an electrophilic catalyst to aid phosphoryl group transfer. It is the chelate of the metal and the nucleotide that is the actual substrate.</text>
</comment>
<comment type="activity regulation">
    <text evidence="12">Activated by a monovalent cation that binds near, but not in, the active site. The most likely occupant of the site in vivo is potassium. Ion binding induces a conformational change that may alter substrate affinity.</text>
</comment>
<evidence type="ECO:0000313" key="14">
    <source>
        <dbReference type="EMBL" id="NZA04565.1"/>
    </source>
</evidence>
<dbReference type="EC" id="2.7.1.15" evidence="2 12"/>
<evidence type="ECO:0000313" key="15">
    <source>
        <dbReference type="EMBL" id="THC81263.1"/>
    </source>
</evidence>
<feature type="domain" description="Carbohydrate kinase PfkB" evidence="13">
    <location>
        <begin position="4"/>
        <end position="295"/>
    </location>
</feature>
<proteinExistence type="inferred from homology"/>
<protein>
    <recommendedName>
        <fullName evidence="3 12">Ribokinase</fullName>
        <shortName evidence="12">RK</shortName>
        <ecNumber evidence="2 12">2.7.1.15</ecNumber>
    </recommendedName>
</protein>